<dbReference type="GO" id="GO:0003700">
    <property type="term" value="F:DNA-binding transcription factor activity"/>
    <property type="evidence" value="ECO:0007669"/>
    <property type="project" value="InterPro"/>
</dbReference>
<dbReference type="SMART" id="SM00342">
    <property type="entry name" value="HTH_ARAC"/>
    <property type="match status" value="1"/>
</dbReference>
<reference evidence="5 6" key="1">
    <citation type="submission" date="2019-07" db="EMBL/GenBank/DDBJ databases">
        <title>Whole genome shotgun sequence of Segetibacter aerophilus NBRC 106135.</title>
        <authorList>
            <person name="Hosoyama A."/>
            <person name="Uohara A."/>
            <person name="Ohji S."/>
            <person name="Ichikawa N."/>
        </authorList>
    </citation>
    <scope>NUCLEOTIDE SEQUENCE [LARGE SCALE GENOMIC DNA]</scope>
    <source>
        <strain evidence="5 6">NBRC 106135</strain>
    </source>
</reference>
<evidence type="ECO:0000259" key="4">
    <source>
        <dbReference type="PROSITE" id="PS01124"/>
    </source>
</evidence>
<dbReference type="PANTHER" id="PTHR43280">
    <property type="entry name" value="ARAC-FAMILY TRANSCRIPTIONAL REGULATOR"/>
    <property type="match status" value="1"/>
</dbReference>
<dbReference type="InterPro" id="IPR009057">
    <property type="entry name" value="Homeodomain-like_sf"/>
</dbReference>
<evidence type="ECO:0000256" key="1">
    <source>
        <dbReference type="ARBA" id="ARBA00023015"/>
    </source>
</evidence>
<name>A0A512BHI1_9BACT</name>
<protein>
    <recommendedName>
        <fullName evidence="4">HTH araC/xylS-type domain-containing protein</fullName>
    </recommendedName>
</protein>
<evidence type="ECO:0000313" key="6">
    <source>
        <dbReference type="Proteomes" id="UP000321513"/>
    </source>
</evidence>
<comment type="caution">
    <text evidence="5">The sequence shown here is derived from an EMBL/GenBank/DDBJ whole genome shotgun (WGS) entry which is preliminary data.</text>
</comment>
<dbReference type="GO" id="GO:0043565">
    <property type="term" value="F:sequence-specific DNA binding"/>
    <property type="evidence" value="ECO:0007669"/>
    <property type="project" value="InterPro"/>
</dbReference>
<dbReference type="PRINTS" id="PR00032">
    <property type="entry name" value="HTHARAC"/>
</dbReference>
<feature type="domain" description="HTH araC/xylS-type" evidence="4">
    <location>
        <begin position="114"/>
        <end position="213"/>
    </location>
</feature>
<dbReference type="InterPro" id="IPR020449">
    <property type="entry name" value="Tscrpt_reg_AraC-type_HTH"/>
</dbReference>
<dbReference type="Gene3D" id="1.10.10.60">
    <property type="entry name" value="Homeodomain-like"/>
    <property type="match status" value="1"/>
</dbReference>
<organism evidence="5 6">
    <name type="scientific">Segetibacter aerophilus</name>
    <dbReference type="NCBI Taxonomy" id="670293"/>
    <lineage>
        <taxon>Bacteria</taxon>
        <taxon>Pseudomonadati</taxon>
        <taxon>Bacteroidota</taxon>
        <taxon>Chitinophagia</taxon>
        <taxon>Chitinophagales</taxon>
        <taxon>Chitinophagaceae</taxon>
        <taxon>Segetibacter</taxon>
    </lineage>
</organism>
<dbReference type="EMBL" id="BJYT01000022">
    <property type="protein sequence ID" value="GEO11449.1"/>
    <property type="molecule type" value="Genomic_DNA"/>
</dbReference>
<sequence length="220" mass="24772">MVTEIIHTDGQASFHINVRNTGVCLSKIKAITNGLMPAVDVSVPSPNETVFTLQIPLTSAKEEAVQDPPMKVDGQPVPVFFEEVRKRLQRYFSRTNNHLENVQSLEPRKAAFLTRINECILQHLHQEDFDATALSNEMAMSRAQLFRRLKPIISQPPASYIKAIRLQKAKELLETSDLSVSEVAYKTGFKTPSHFTKVFNEKFGIRPSVFATAKFDATNK</sequence>
<evidence type="ECO:0000313" key="5">
    <source>
        <dbReference type="EMBL" id="GEO11449.1"/>
    </source>
</evidence>
<dbReference type="InterPro" id="IPR018060">
    <property type="entry name" value="HTH_AraC"/>
</dbReference>
<keyword evidence="2" id="KW-0238">DNA-binding</keyword>
<dbReference type="Proteomes" id="UP000321513">
    <property type="component" value="Unassembled WGS sequence"/>
</dbReference>
<dbReference type="SUPFAM" id="SSF46689">
    <property type="entry name" value="Homeodomain-like"/>
    <property type="match status" value="1"/>
</dbReference>
<dbReference type="Pfam" id="PF12833">
    <property type="entry name" value="HTH_18"/>
    <property type="match status" value="1"/>
</dbReference>
<gene>
    <name evidence="5" type="ORF">SAE01_39450</name>
</gene>
<proteinExistence type="predicted"/>
<dbReference type="PROSITE" id="PS01124">
    <property type="entry name" value="HTH_ARAC_FAMILY_2"/>
    <property type="match status" value="1"/>
</dbReference>
<dbReference type="AlphaFoldDB" id="A0A512BHI1"/>
<evidence type="ECO:0000256" key="2">
    <source>
        <dbReference type="ARBA" id="ARBA00023125"/>
    </source>
</evidence>
<keyword evidence="1" id="KW-0805">Transcription regulation</keyword>
<accession>A0A512BHI1</accession>
<keyword evidence="6" id="KW-1185">Reference proteome</keyword>
<evidence type="ECO:0000256" key="3">
    <source>
        <dbReference type="ARBA" id="ARBA00023163"/>
    </source>
</evidence>
<keyword evidence="3" id="KW-0804">Transcription</keyword>
<dbReference type="PANTHER" id="PTHR43280:SF2">
    <property type="entry name" value="HTH-TYPE TRANSCRIPTIONAL REGULATOR EXSA"/>
    <property type="match status" value="1"/>
</dbReference>